<dbReference type="KEGG" id="msil:METEAL_13860"/>
<dbReference type="InterPro" id="IPR002881">
    <property type="entry name" value="DUF58"/>
</dbReference>
<evidence type="ECO:0000313" key="2">
    <source>
        <dbReference type="EMBL" id="BDU72212.1"/>
    </source>
</evidence>
<accession>A0AA48GQL9</accession>
<dbReference type="RefSeq" id="WP_316415123.1">
    <property type="nucleotide sequence ID" value="NZ_AP027080.1"/>
</dbReference>
<dbReference type="Pfam" id="PF01882">
    <property type="entry name" value="DUF58"/>
    <property type="match status" value="1"/>
</dbReference>
<dbReference type="EMBL" id="AP027080">
    <property type="protein sequence ID" value="BDU72212.1"/>
    <property type="molecule type" value="Genomic_DNA"/>
</dbReference>
<protein>
    <recommendedName>
        <fullName evidence="1">DUF58 domain-containing protein</fullName>
    </recommendedName>
</protein>
<name>A0AA48GQL9_9BACT</name>
<organism evidence="2 3">
    <name type="scientific">Mesoterricola silvestris</name>
    <dbReference type="NCBI Taxonomy" id="2927979"/>
    <lineage>
        <taxon>Bacteria</taxon>
        <taxon>Pseudomonadati</taxon>
        <taxon>Acidobacteriota</taxon>
        <taxon>Holophagae</taxon>
        <taxon>Holophagales</taxon>
        <taxon>Holophagaceae</taxon>
        <taxon>Mesoterricola</taxon>
    </lineage>
</organism>
<reference evidence="3" key="1">
    <citation type="journal article" date="2023" name="Int. J. Syst. Evol. Microbiol.">
        <title>Mesoterricola silvestris gen. nov., sp. nov., Mesoterricola sediminis sp. nov., Geothrix oryzae sp. nov., Geothrix edaphica sp. nov., Geothrix rubra sp. nov., and Geothrix limicola sp. nov., six novel members of Acidobacteriota isolated from soils.</title>
        <authorList>
            <person name="Itoh H."/>
            <person name="Sugisawa Y."/>
            <person name="Mise K."/>
            <person name="Xu Z."/>
            <person name="Kuniyasu M."/>
            <person name="Ushijima N."/>
            <person name="Kawano K."/>
            <person name="Kobayashi E."/>
            <person name="Shiratori Y."/>
            <person name="Masuda Y."/>
            <person name="Senoo K."/>
        </authorList>
    </citation>
    <scope>NUCLEOTIDE SEQUENCE [LARGE SCALE GENOMIC DNA]</scope>
    <source>
        <strain evidence="3">W79</strain>
    </source>
</reference>
<dbReference type="PANTHER" id="PTHR33608:SF6">
    <property type="entry name" value="BLL2464 PROTEIN"/>
    <property type="match status" value="1"/>
</dbReference>
<dbReference type="AlphaFoldDB" id="A0AA48GQL9"/>
<keyword evidence="3" id="KW-1185">Reference proteome</keyword>
<dbReference type="Proteomes" id="UP001238179">
    <property type="component" value="Chromosome"/>
</dbReference>
<evidence type="ECO:0000313" key="3">
    <source>
        <dbReference type="Proteomes" id="UP001238179"/>
    </source>
</evidence>
<feature type="domain" description="DUF58" evidence="1">
    <location>
        <begin position="45"/>
        <end position="215"/>
    </location>
</feature>
<evidence type="ECO:0000259" key="1">
    <source>
        <dbReference type="Pfam" id="PF01882"/>
    </source>
</evidence>
<gene>
    <name evidence="2" type="ORF">METEAL_13860</name>
</gene>
<dbReference type="PANTHER" id="PTHR33608">
    <property type="entry name" value="BLL2464 PROTEIN"/>
    <property type="match status" value="1"/>
</dbReference>
<proteinExistence type="predicted"/>
<sequence>MTPRGWKRFLSRLRRLPLRLRRVLRGGTEGLHLSKTKGAGLTFVENRPYVPGDDPRAINWPLTARTGEPIIKTFQTSRELIVWLVVDPSPSMFLGDPVSPIRWALEICGAAQATTAAGKDRLGLLVPGDAGTPPLRIAPRRGRVQGLHLLEALADRGPAIPGPGDWQAALGRWGDHGRGHRLWILSNGAGLQGLAPLLKPLAARHRVVWFRPDQPHYRHMPNWPDPGFPPNVERQNWNIMEDPVTRLGIWLKGGGA</sequence>